<keyword evidence="3" id="KW-1185">Reference proteome</keyword>
<comment type="caution">
    <text evidence="2">The sequence shown here is derived from an EMBL/GenBank/DDBJ whole genome shotgun (WGS) entry which is preliminary data.</text>
</comment>
<dbReference type="RefSeq" id="WP_393176220.1">
    <property type="nucleotide sequence ID" value="NZ_JBICRM010000049.1"/>
</dbReference>
<name>A0ABW7ASU8_9ACTN</name>
<dbReference type="GO" id="GO:0016787">
    <property type="term" value="F:hydrolase activity"/>
    <property type="evidence" value="ECO:0007669"/>
    <property type="project" value="UniProtKB-KW"/>
</dbReference>
<evidence type="ECO:0000259" key="1">
    <source>
        <dbReference type="Pfam" id="PF00561"/>
    </source>
</evidence>
<gene>
    <name evidence="2" type="ORF">ACFLIM_45465</name>
</gene>
<dbReference type="PANTHER" id="PTHR46438">
    <property type="entry name" value="ALPHA/BETA-HYDROLASES SUPERFAMILY PROTEIN"/>
    <property type="match status" value="1"/>
</dbReference>
<keyword evidence="2" id="KW-0378">Hydrolase</keyword>
<dbReference type="InterPro" id="IPR029058">
    <property type="entry name" value="AB_hydrolase_fold"/>
</dbReference>
<feature type="domain" description="AB hydrolase-1" evidence="1">
    <location>
        <begin position="20"/>
        <end position="119"/>
    </location>
</feature>
<dbReference type="Gene3D" id="3.40.50.1820">
    <property type="entry name" value="alpha/beta hydrolase"/>
    <property type="match status" value="1"/>
</dbReference>
<accession>A0ABW7ASU8</accession>
<organism evidence="2 3">
    <name type="scientific">Nonomuraea marmarensis</name>
    <dbReference type="NCBI Taxonomy" id="3351344"/>
    <lineage>
        <taxon>Bacteria</taxon>
        <taxon>Bacillati</taxon>
        <taxon>Actinomycetota</taxon>
        <taxon>Actinomycetes</taxon>
        <taxon>Streptosporangiales</taxon>
        <taxon>Streptosporangiaceae</taxon>
        <taxon>Nonomuraea</taxon>
    </lineage>
</organism>
<evidence type="ECO:0000313" key="2">
    <source>
        <dbReference type="EMBL" id="MFG1710440.1"/>
    </source>
</evidence>
<dbReference type="Proteomes" id="UP001603978">
    <property type="component" value="Unassembled WGS sequence"/>
</dbReference>
<proteinExistence type="predicted"/>
<sequence length="259" mass="27532">MPVARSNGFKISYDVFGDGPPVVLHPGMFQDGAHWAHSGYTPALTAAHTVIAIDPLGLGANDAPREIEAYALQRRVDYVTAVLDDVGADRAAFWGYSLGAMTGYAVAAHAPERLTCLVAGAHDPINGFRSAVDQAIRELGLPADIDAYGIVKEGASADPYQAALIGAGDLGAFRANYDAFSREPGLDTELAACGVPILMYAGTSDPWHEPMRAFAERTGAGFFSLPDADHKGGWDRSADVLSHVLPFLAEGRPSHLRQW</sequence>
<dbReference type="PANTHER" id="PTHR46438:SF11">
    <property type="entry name" value="LIPASE-RELATED"/>
    <property type="match status" value="1"/>
</dbReference>
<reference evidence="2 3" key="1">
    <citation type="submission" date="2024-10" db="EMBL/GenBank/DDBJ databases">
        <authorList>
            <person name="Topkara A.R."/>
            <person name="Saygin H."/>
        </authorList>
    </citation>
    <scope>NUCLEOTIDE SEQUENCE [LARGE SCALE GENOMIC DNA]</scope>
    <source>
        <strain evidence="2 3">M3C6</strain>
    </source>
</reference>
<dbReference type="InterPro" id="IPR000073">
    <property type="entry name" value="AB_hydrolase_1"/>
</dbReference>
<dbReference type="EMBL" id="JBICRM010000049">
    <property type="protein sequence ID" value="MFG1710440.1"/>
    <property type="molecule type" value="Genomic_DNA"/>
</dbReference>
<evidence type="ECO:0000313" key="3">
    <source>
        <dbReference type="Proteomes" id="UP001603978"/>
    </source>
</evidence>
<protein>
    <submittedName>
        <fullName evidence="2">Alpha/beta fold hydrolase</fullName>
    </submittedName>
</protein>
<dbReference type="SUPFAM" id="SSF53474">
    <property type="entry name" value="alpha/beta-Hydrolases"/>
    <property type="match status" value="1"/>
</dbReference>
<dbReference type="Pfam" id="PF00561">
    <property type="entry name" value="Abhydrolase_1"/>
    <property type="match status" value="1"/>
</dbReference>